<dbReference type="PRINTS" id="PR00404">
    <property type="entry name" value="MADSDOMAIN"/>
</dbReference>
<evidence type="ECO:0000313" key="8">
    <source>
        <dbReference type="EMBL" id="PIN23648.1"/>
    </source>
</evidence>
<dbReference type="SUPFAM" id="SSF55455">
    <property type="entry name" value="SRF-like"/>
    <property type="match status" value="1"/>
</dbReference>
<dbReference type="OrthoDB" id="1898716at2759"/>
<comment type="caution">
    <text evidence="8">The sequence shown here is derived from an EMBL/GenBank/DDBJ whole genome shotgun (WGS) entry which is preliminary data.</text>
</comment>
<dbReference type="PANTHER" id="PTHR48019">
    <property type="entry name" value="SERUM RESPONSE FACTOR HOMOLOG"/>
    <property type="match status" value="1"/>
</dbReference>
<evidence type="ECO:0000256" key="4">
    <source>
        <dbReference type="ARBA" id="ARBA00023163"/>
    </source>
</evidence>
<keyword evidence="4" id="KW-0804">Transcription</keyword>
<dbReference type="Proteomes" id="UP000231279">
    <property type="component" value="Unassembled WGS sequence"/>
</dbReference>
<evidence type="ECO:0000259" key="7">
    <source>
        <dbReference type="PROSITE" id="PS51297"/>
    </source>
</evidence>
<dbReference type="InterPro" id="IPR002487">
    <property type="entry name" value="TF_Kbox"/>
</dbReference>
<dbReference type="GO" id="GO:0005634">
    <property type="term" value="C:nucleus"/>
    <property type="evidence" value="ECO:0007669"/>
    <property type="project" value="UniProtKB-SubCell"/>
</dbReference>
<dbReference type="InterPro" id="IPR050142">
    <property type="entry name" value="MADS-box/MEF2_TF"/>
</dbReference>
<keyword evidence="2" id="KW-0805">Transcription regulation</keyword>
<accession>A0A2G9I1K4</accession>
<dbReference type="InterPro" id="IPR002100">
    <property type="entry name" value="TF_MADSbox"/>
</dbReference>
<evidence type="ECO:0000256" key="5">
    <source>
        <dbReference type="ARBA" id="ARBA00023242"/>
    </source>
</evidence>
<dbReference type="InterPro" id="IPR036879">
    <property type="entry name" value="TF_MADSbox_sf"/>
</dbReference>
<dbReference type="GO" id="GO:0046983">
    <property type="term" value="F:protein dimerization activity"/>
    <property type="evidence" value="ECO:0007669"/>
    <property type="project" value="InterPro"/>
</dbReference>
<keyword evidence="3" id="KW-0238">DNA-binding</keyword>
<dbReference type="EMBL" id="NKXS01000538">
    <property type="protein sequence ID" value="PIN23648.1"/>
    <property type="molecule type" value="Genomic_DNA"/>
</dbReference>
<evidence type="ECO:0000259" key="6">
    <source>
        <dbReference type="PROSITE" id="PS50066"/>
    </source>
</evidence>
<dbReference type="STRING" id="429701.A0A2G9I1K4"/>
<feature type="domain" description="K-box" evidence="7">
    <location>
        <begin position="84"/>
        <end position="174"/>
    </location>
</feature>
<dbReference type="Pfam" id="PF00319">
    <property type="entry name" value="SRF-TF"/>
    <property type="match status" value="1"/>
</dbReference>
<dbReference type="GO" id="GO:0003677">
    <property type="term" value="F:DNA binding"/>
    <property type="evidence" value="ECO:0007669"/>
    <property type="project" value="UniProtKB-KW"/>
</dbReference>
<dbReference type="PROSITE" id="PS50066">
    <property type="entry name" value="MADS_BOX_2"/>
    <property type="match status" value="1"/>
</dbReference>
<evidence type="ECO:0000256" key="2">
    <source>
        <dbReference type="ARBA" id="ARBA00023015"/>
    </source>
</evidence>
<feature type="domain" description="MADS-box" evidence="6">
    <location>
        <begin position="1"/>
        <end position="61"/>
    </location>
</feature>
<proteinExistence type="predicted"/>
<evidence type="ECO:0000256" key="1">
    <source>
        <dbReference type="ARBA" id="ARBA00004123"/>
    </source>
</evidence>
<reference evidence="9" key="1">
    <citation type="journal article" date="2018" name="Gigascience">
        <title>Genome assembly of the Pink Ipe (Handroanthus impetiginosus, Bignoniaceae), a highly valued, ecologically keystone Neotropical timber forest tree.</title>
        <authorList>
            <person name="Silva-Junior O.B."/>
            <person name="Grattapaglia D."/>
            <person name="Novaes E."/>
            <person name="Collevatti R.G."/>
        </authorList>
    </citation>
    <scope>NUCLEOTIDE SEQUENCE [LARGE SCALE GENOMIC DNA]</scope>
    <source>
        <strain evidence="9">cv. UFG-1</strain>
    </source>
</reference>
<dbReference type="Gene3D" id="3.40.1810.10">
    <property type="entry name" value="Transcription factor, MADS-box"/>
    <property type="match status" value="1"/>
</dbReference>
<evidence type="ECO:0000313" key="9">
    <source>
        <dbReference type="Proteomes" id="UP000231279"/>
    </source>
</evidence>
<organism evidence="8 9">
    <name type="scientific">Handroanthus impetiginosus</name>
    <dbReference type="NCBI Taxonomy" id="429701"/>
    <lineage>
        <taxon>Eukaryota</taxon>
        <taxon>Viridiplantae</taxon>
        <taxon>Streptophyta</taxon>
        <taxon>Embryophyta</taxon>
        <taxon>Tracheophyta</taxon>
        <taxon>Spermatophyta</taxon>
        <taxon>Magnoliopsida</taxon>
        <taxon>eudicotyledons</taxon>
        <taxon>Gunneridae</taxon>
        <taxon>Pentapetalae</taxon>
        <taxon>asterids</taxon>
        <taxon>lamiids</taxon>
        <taxon>Lamiales</taxon>
        <taxon>Bignoniaceae</taxon>
        <taxon>Crescentiina</taxon>
        <taxon>Tabebuia alliance</taxon>
        <taxon>Handroanthus</taxon>
    </lineage>
</organism>
<comment type="subcellular location">
    <subcellularLocation>
        <location evidence="1">Nucleus</location>
    </subcellularLocation>
</comment>
<dbReference type="AlphaFoldDB" id="A0A2G9I1K4"/>
<keyword evidence="5" id="KW-0539">Nucleus</keyword>
<keyword evidence="9" id="KW-1185">Reference proteome</keyword>
<dbReference type="GO" id="GO:0003700">
    <property type="term" value="F:DNA-binding transcription factor activity"/>
    <property type="evidence" value="ECO:0007669"/>
    <property type="project" value="InterPro"/>
</dbReference>
<dbReference type="Pfam" id="PF01486">
    <property type="entry name" value="K-box"/>
    <property type="match status" value="1"/>
</dbReference>
<dbReference type="SMART" id="SM00432">
    <property type="entry name" value="MADS"/>
    <property type="match status" value="1"/>
</dbReference>
<gene>
    <name evidence="8" type="ORF">CDL12_03639</name>
</gene>
<sequence length="216" mass="24521">MGRNKIEIKKMERGSSSQSTYVKRRLGLFKKARELSTLCDAEVAVILFSSTGEMNQQCSGDLMALIRKFKNSLGPNNTPADEPKEQPNMQVDVPRQEMQKHDLKKLQSLGKNLTGMDLQELHALEQKLNEGLLCIKERKEQILLEEIARCRMQEMHAMQEIENLSRQVEGFRSFFKSAYPMPVPVSYPPRMTSNVEPTEKDSNTTLCLGLPFSGGQ</sequence>
<protein>
    <submittedName>
        <fullName evidence="8">MADS box transcription factor</fullName>
    </submittedName>
</protein>
<dbReference type="PROSITE" id="PS51297">
    <property type="entry name" value="K_BOX"/>
    <property type="match status" value="1"/>
</dbReference>
<name>A0A2G9I1K4_9LAMI</name>
<evidence type="ECO:0000256" key="3">
    <source>
        <dbReference type="ARBA" id="ARBA00023125"/>
    </source>
</evidence>